<dbReference type="AlphaFoldDB" id="A0A1J5SL62"/>
<keyword evidence="4 13" id="KW-0472">Membrane</keyword>
<protein>
    <recommendedName>
        <fullName evidence="11">Endo-1,3-beta-glucanase btgC</fullName>
    </recommendedName>
    <alternativeName>
        <fullName evidence="10">Laminarinase btgC</fullName>
    </alternativeName>
</protein>
<keyword evidence="13" id="KW-1133">Transmembrane helix</keyword>
<dbReference type="SUPFAM" id="SSF51445">
    <property type="entry name" value="(Trans)glycosidases"/>
    <property type="match status" value="1"/>
</dbReference>
<evidence type="ECO:0000256" key="3">
    <source>
        <dbReference type="ARBA" id="ARBA00022801"/>
    </source>
</evidence>
<evidence type="ECO:0000256" key="2">
    <source>
        <dbReference type="ARBA" id="ARBA00022475"/>
    </source>
</evidence>
<sequence>MLLMAALAVWQGRPVPVPEPPLQRLGCVSFAHPESALVFGRRPPVRQADLERELTRLRPWTDCIRIYSSDPRQAEVLPLARKLGLKVLLGAWINSHADTSHADLDSAIALARRYPGTVTALVVGNEVLTVKEMPIAALLPYLDEARRRSPVPVTIAEVWSVWLTYPQLADHVDFIGAHILPYWDGAPLSLPAALAEVETALQKVERRFPGKPILIAETGWPSGGRAKGGLAPGQVEQARFVRGVAALAARHGWRINLVEAYDQPWKRIPEGVAGGTWGLFDSAGRPKFAFAGAAVPERRWPLPLATTLLLGLWGGWRYGRRAWRAAALAPVLGALVGWQSLFLLDWVAGWGRAALALALLGGSLRMAWRGLRALARTETLAIPPPWAVAALWRRPGAVARALAEPGGLLCLYQCGALLLCLGESWQGPSDYYSLVLASPALAAALTGRAARPGPWSRRFGLLLALGGPFSIALSGGVVLQAWCWALVVLGLALPLLRRDQPGASSVSTSSRKRSHSADRSTSSSRALSTSPAMKARSMALNICPTRWAPALKAAPAAE</sequence>
<evidence type="ECO:0000256" key="9">
    <source>
        <dbReference type="ARBA" id="ARBA00037649"/>
    </source>
</evidence>
<keyword evidence="2" id="KW-1003">Cell membrane</keyword>
<dbReference type="Gene3D" id="3.20.20.80">
    <property type="entry name" value="Glycosidases"/>
    <property type="match status" value="1"/>
</dbReference>
<keyword evidence="6" id="KW-0119">Carbohydrate metabolism</keyword>
<dbReference type="InterPro" id="IPR050732">
    <property type="entry name" value="Beta-glucan_modifiers"/>
</dbReference>
<name>A0A1J5SL62_9ZZZZ</name>
<evidence type="ECO:0000256" key="8">
    <source>
        <dbReference type="ARBA" id="ARBA00023326"/>
    </source>
</evidence>
<comment type="subcellular location">
    <subcellularLocation>
        <location evidence="1">Cell membrane</location>
    </subcellularLocation>
</comment>
<evidence type="ECO:0000256" key="1">
    <source>
        <dbReference type="ARBA" id="ARBA00004236"/>
    </source>
</evidence>
<evidence type="ECO:0000256" key="6">
    <source>
        <dbReference type="ARBA" id="ARBA00023277"/>
    </source>
</evidence>
<keyword evidence="7" id="KW-0961">Cell wall biogenesis/degradation</keyword>
<feature type="region of interest" description="Disordered" evidence="12">
    <location>
        <begin position="500"/>
        <end position="532"/>
    </location>
</feature>
<dbReference type="EMBL" id="MLJW01000028">
    <property type="protein sequence ID" value="OIR09209.1"/>
    <property type="molecule type" value="Genomic_DNA"/>
</dbReference>
<dbReference type="GO" id="GO:0071555">
    <property type="term" value="P:cell wall organization"/>
    <property type="evidence" value="ECO:0007669"/>
    <property type="project" value="UniProtKB-KW"/>
</dbReference>
<keyword evidence="3" id="KW-0378">Hydrolase</keyword>
<evidence type="ECO:0000256" key="5">
    <source>
        <dbReference type="ARBA" id="ARBA00023180"/>
    </source>
</evidence>
<dbReference type="GO" id="GO:0016787">
    <property type="term" value="F:hydrolase activity"/>
    <property type="evidence" value="ECO:0007669"/>
    <property type="project" value="UniProtKB-KW"/>
</dbReference>
<evidence type="ECO:0000256" key="11">
    <source>
        <dbReference type="ARBA" id="ARBA00043078"/>
    </source>
</evidence>
<keyword evidence="13" id="KW-0812">Transmembrane</keyword>
<evidence type="ECO:0000313" key="14">
    <source>
        <dbReference type="EMBL" id="OIR09209.1"/>
    </source>
</evidence>
<evidence type="ECO:0000256" key="13">
    <source>
        <dbReference type="SAM" id="Phobius"/>
    </source>
</evidence>
<feature type="compositionally biased region" description="Low complexity" evidence="12">
    <location>
        <begin position="519"/>
        <end position="530"/>
    </location>
</feature>
<evidence type="ECO:0000256" key="12">
    <source>
        <dbReference type="SAM" id="MobiDB-lite"/>
    </source>
</evidence>
<feature type="transmembrane region" description="Helical" evidence="13">
    <location>
        <begin position="470"/>
        <end position="496"/>
    </location>
</feature>
<organism evidence="14">
    <name type="scientific">mine drainage metagenome</name>
    <dbReference type="NCBI Taxonomy" id="410659"/>
    <lineage>
        <taxon>unclassified sequences</taxon>
        <taxon>metagenomes</taxon>
        <taxon>ecological metagenomes</taxon>
    </lineage>
</organism>
<gene>
    <name evidence="14" type="ORF">GALL_88160</name>
</gene>
<evidence type="ECO:0000256" key="7">
    <source>
        <dbReference type="ARBA" id="ARBA00023316"/>
    </source>
</evidence>
<dbReference type="GO" id="GO:0000272">
    <property type="term" value="P:polysaccharide catabolic process"/>
    <property type="evidence" value="ECO:0007669"/>
    <property type="project" value="UniProtKB-KW"/>
</dbReference>
<dbReference type="PANTHER" id="PTHR16631">
    <property type="entry name" value="GLUCAN 1,3-BETA-GLUCOSIDASE"/>
    <property type="match status" value="1"/>
</dbReference>
<reference evidence="14" key="1">
    <citation type="submission" date="2016-10" db="EMBL/GenBank/DDBJ databases">
        <title>Sequence of Gallionella enrichment culture.</title>
        <authorList>
            <person name="Poehlein A."/>
            <person name="Muehling M."/>
            <person name="Daniel R."/>
        </authorList>
    </citation>
    <scope>NUCLEOTIDE SEQUENCE</scope>
</reference>
<comment type="function">
    <text evidence="9">Glucanases play a role in cell expansion during growth, in cell-cell fusion during mating, and in spore release during sporulation. This enzyme may be involved in beta-glucan degradation. Active on laminarin and lichenan.</text>
</comment>
<keyword evidence="5" id="KW-0325">Glycoprotein</keyword>
<proteinExistence type="predicted"/>
<dbReference type="PANTHER" id="PTHR16631:SF17">
    <property type="entry name" value="GLUCAN ENDO-1,3-BETA-GLUCOSIDASE BTGC"/>
    <property type="match status" value="1"/>
</dbReference>
<evidence type="ECO:0000256" key="4">
    <source>
        <dbReference type="ARBA" id="ARBA00023136"/>
    </source>
</evidence>
<evidence type="ECO:0000256" key="10">
    <source>
        <dbReference type="ARBA" id="ARBA00042373"/>
    </source>
</evidence>
<accession>A0A1J5SL62</accession>
<dbReference type="InterPro" id="IPR017853">
    <property type="entry name" value="GH"/>
</dbReference>
<dbReference type="GO" id="GO:0005886">
    <property type="term" value="C:plasma membrane"/>
    <property type="evidence" value="ECO:0007669"/>
    <property type="project" value="UniProtKB-SubCell"/>
</dbReference>
<keyword evidence="8" id="KW-0624">Polysaccharide degradation</keyword>
<comment type="caution">
    <text evidence="14">The sequence shown here is derived from an EMBL/GenBank/DDBJ whole genome shotgun (WGS) entry which is preliminary data.</text>
</comment>